<dbReference type="AlphaFoldDB" id="F3Z0D9"/>
<dbReference type="InterPro" id="IPR038094">
    <property type="entry name" value="Desulfoferrodoxin_N_sf"/>
</dbReference>
<accession>F3Z0D9</accession>
<keyword evidence="4" id="KW-0249">Electron transport</keyword>
<dbReference type="KEGG" id="daf:Desaf_2632"/>
<dbReference type="CDD" id="cd00974">
    <property type="entry name" value="DSRD"/>
    <property type="match status" value="1"/>
</dbReference>
<evidence type="ECO:0000313" key="8">
    <source>
        <dbReference type="EMBL" id="EGJ50949.1"/>
    </source>
</evidence>
<protein>
    <submittedName>
        <fullName evidence="8">Desulfoferrodoxin Dfx domain protein</fullName>
    </submittedName>
</protein>
<keyword evidence="9" id="KW-1185">Reference proteome</keyword>
<feature type="domain" description="Desulfoferrodoxin N-terminal" evidence="7">
    <location>
        <begin position="2"/>
        <end position="36"/>
    </location>
</feature>
<feature type="binding site" evidence="6">
    <location>
        <position position="13"/>
    </location>
    <ligand>
        <name>Fe cation</name>
        <dbReference type="ChEBI" id="CHEBI:24875"/>
    </ligand>
</feature>
<feature type="binding site" evidence="6">
    <location>
        <position position="30"/>
    </location>
    <ligand>
        <name>Fe cation</name>
        <dbReference type="ChEBI" id="CHEBI:24875"/>
    </ligand>
</feature>
<organism evidence="8 9">
    <name type="scientific">Desulfocurvibacter africanus subsp. africanus str. Walvis Bay</name>
    <dbReference type="NCBI Taxonomy" id="690850"/>
    <lineage>
        <taxon>Bacteria</taxon>
        <taxon>Pseudomonadati</taxon>
        <taxon>Thermodesulfobacteriota</taxon>
        <taxon>Desulfovibrionia</taxon>
        <taxon>Desulfovibrionales</taxon>
        <taxon>Desulfovibrionaceae</taxon>
        <taxon>Desulfocurvibacter</taxon>
    </lineage>
</organism>
<keyword evidence="5 6" id="KW-0408">Iron</keyword>
<comment type="cofactor">
    <cofactor evidence="6">
        <name>Fe cation</name>
        <dbReference type="ChEBI" id="CHEBI:24875"/>
    </cofactor>
    <text evidence="6">Binds 2 irons ions per subunit via 4 cysteine residues per iron.</text>
</comment>
<dbReference type="SUPFAM" id="SSF57802">
    <property type="entry name" value="Rubredoxin-like"/>
    <property type="match status" value="1"/>
</dbReference>
<gene>
    <name evidence="8" type="ORF">Desaf_2632</name>
</gene>
<dbReference type="EMBL" id="CP003221">
    <property type="protein sequence ID" value="EGJ50949.1"/>
    <property type="molecule type" value="Genomic_DNA"/>
</dbReference>
<evidence type="ECO:0000256" key="1">
    <source>
        <dbReference type="ARBA" id="ARBA00011738"/>
    </source>
</evidence>
<dbReference type="RefSeq" id="WP_005983011.1">
    <property type="nucleotide sequence ID" value="NC_016629.1"/>
</dbReference>
<dbReference type="Proteomes" id="UP000007844">
    <property type="component" value="Chromosome"/>
</dbReference>
<proteinExistence type="predicted"/>
<evidence type="ECO:0000256" key="4">
    <source>
        <dbReference type="ARBA" id="ARBA00022982"/>
    </source>
</evidence>
<keyword evidence="2" id="KW-0813">Transport</keyword>
<feature type="binding site" evidence="6">
    <location>
        <position position="10"/>
    </location>
    <ligand>
        <name>Fe cation</name>
        <dbReference type="ChEBI" id="CHEBI:24875"/>
    </ligand>
</feature>
<dbReference type="STRING" id="690850.Desaf_2632"/>
<comment type="subunit">
    <text evidence="1">Homodimer.</text>
</comment>
<feature type="binding site" evidence="6">
    <location>
        <position position="29"/>
    </location>
    <ligand>
        <name>Fe cation</name>
        <dbReference type="ChEBI" id="CHEBI:24875"/>
    </ligand>
</feature>
<name>F3Z0D9_DESAF</name>
<evidence type="ECO:0000256" key="3">
    <source>
        <dbReference type="ARBA" id="ARBA00022723"/>
    </source>
</evidence>
<dbReference type="GO" id="GO:0005506">
    <property type="term" value="F:iron ion binding"/>
    <property type="evidence" value="ECO:0007669"/>
    <property type="project" value="InterPro"/>
</dbReference>
<evidence type="ECO:0000259" key="7">
    <source>
        <dbReference type="Pfam" id="PF06397"/>
    </source>
</evidence>
<evidence type="ECO:0000256" key="6">
    <source>
        <dbReference type="PIRSR" id="PIRSR000075-1"/>
    </source>
</evidence>
<dbReference type="HOGENOM" id="CLU_212433_1_0_7"/>
<dbReference type="PIRSF" id="PIRSF000075">
    <property type="entry name" value="Desulforedoxin"/>
    <property type="match status" value="1"/>
</dbReference>
<dbReference type="Pfam" id="PF06397">
    <property type="entry name" value="Desulfoferrod_N"/>
    <property type="match status" value="1"/>
</dbReference>
<evidence type="ECO:0000256" key="2">
    <source>
        <dbReference type="ARBA" id="ARBA00022448"/>
    </source>
</evidence>
<reference evidence="8 9" key="1">
    <citation type="journal article" date="2011" name="J. Bacteriol.">
        <title>Genome sequence of the mercury-methylating and pleomorphic Desulfovibrio africanus Strain Walvis Bay.</title>
        <authorList>
            <person name="Brown S.D."/>
            <person name="Wall J.D."/>
            <person name="Kucken A.M."/>
            <person name="Gilmour C.C."/>
            <person name="Podar M."/>
            <person name="Brandt C.C."/>
            <person name="Teshima H."/>
            <person name="Detter J.C."/>
            <person name="Han C.S."/>
            <person name="Land M.L."/>
            <person name="Lucas S."/>
            <person name="Han J."/>
            <person name="Pennacchio L."/>
            <person name="Nolan M."/>
            <person name="Pitluck S."/>
            <person name="Woyke T."/>
            <person name="Goodwin L."/>
            <person name="Palumbo A.V."/>
            <person name="Elias D.A."/>
        </authorList>
    </citation>
    <scope>NUCLEOTIDE SEQUENCE [LARGE SCALE GENOMIC DNA]</scope>
    <source>
        <strain evidence="8 9">Walvis Bay</strain>
    </source>
</reference>
<evidence type="ECO:0000256" key="5">
    <source>
        <dbReference type="ARBA" id="ARBA00023004"/>
    </source>
</evidence>
<dbReference type="Gene3D" id="2.20.28.100">
    <property type="entry name" value="Desulphoferrodoxin, N-terminal domain"/>
    <property type="match status" value="1"/>
</dbReference>
<dbReference type="NCBIfam" id="TIGR00319">
    <property type="entry name" value="desulf_FeS4"/>
    <property type="match status" value="1"/>
</dbReference>
<evidence type="ECO:0000313" key="9">
    <source>
        <dbReference type="Proteomes" id="UP000007844"/>
    </source>
</evidence>
<keyword evidence="3 6" id="KW-0479">Metal-binding</keyword>
<sequence>MANSGETYKCDVCGQVVKVQTGGAGTLVCCDQPMKKTS</sequence>
<dbReference type="InterPro" id="IPR004462">
    <property type="entry name" value="Desulfoferrodoxin_N"/>
</dbReference>
<dbReference type="InterPro" id="IPR012002">
    <property type="entry name" value="Desulforedoxin"/>
</dbReference>